<feature type="chain" id="PRO_5007141351" evidence="2">
    <location>
        <begin position="25"/>
        <end position="69"/>
    </location>
</feature>
<name>A0A109W6F5_9BACT</name>
<keyword evidence="2" id="KW-0732">Signal</keyword>
<protein>
    <submittedName>
        <fullName evidence="3">Uncharacterized protein</fullName>
    </submittedName>
</protein>
<evidence type="ECO:0000313" key="4">
    <source>
        <dbReference type="Proteomes" id="UP000063964"/>
    </source>
</evidence>
<keyword evidence="4" id="KW-1185">Reference proteome</keyword>
<dbReference type="EMBL" id="CP014230">
    <property type="protein sequence ID" value="AMD93560.1"/>
    <property type="molecule type" value="Genomic_DNA"/>
</dbReference>
<evidence type="ECO:0000313" key="3">
    <source>
        <dbReference type="EMBL" id="AMD93560.1"/>
    </source>
</evidence>
<evidence type="ECO:0000256" key="2">
    <source>
        <dbReference type="SAM" id="SignalP"/>
    </source>
</evidence>
<dbReference type="KEGG" id="doa:AXF15_10910"/>
<dbReference type="Proteomes" id="UP000063964">
    <property type="component" value="Chromosome"/>
</dbReference>
<sequence>MKKSILPVLFTLFMLFVGAGVALANPTSIIDVSNLKPDVSMVGTLGAAICTGLLGIWGVRKVIKLINRS</sequence>
<keyword evidence="1" id="KW-1133">Transmembrane helix</keyword>
<keyword evidence="1" id="KW-0472">Membrane</keyword>
<organism evidence="3 4">
    <name type="scientific">Desulfomicrobium orale DSM 12838</name>
    <dbReference type="NCBI Taxonomy" id="888061"/>
    <lineage>
        <taxon>Bacteria</taxon>
        <taxon>Pseudomonadati</taxon>
        <taxon>Thermodesulfobacteriota</taxon>
        <taxon>Desulfovibrionia</taxon>
        <taxon>Desulfovibrionales</taxon>
        <taxon>Desulfomicrobiaceae</taxon>
        <taxon>Desulfomicrobium</taxon>
    </lineage>
</organism>
<dbReference type="RefSeq" id="WP_066607326.1">
    <property type="nucleotide sequence ID" value="NZ_CP014230.1"/>
</dbReference>
<gene>
    <name evidence="3" type="ORF">AXF15_10910</name>
</gene>
<dbReference type="AlphaFoldDB" id="A0A109W6F5"/>
<feature type="signal peptide" evidence="2">
    <location>
        <begin position="1"/>
        <end position="24"/>
    </location>
</feature>
<accession>A0A109W6F5</accession>
<reference evidence="4" key="1">
    <citation type="submission" date="2016-02" db="EMBL/GenBank/DDBJ databases">
        <authorList>
            <person name="Holder M.E."/>
            <person name="Ajami N.J."/>
            <person name="Petrosino J.F."/>
        </authorList>
    </citation>
    <scope>NUCLEOTIDE SEQUENCE [LARGE SCALE GENOMIC DNA]</scope>
    <source>
        <strain evidence="4">DSM 12838</strain>
    </source>
</reference>
<keyword evidence="1" id="KW-0812">Transmembrane</keyword>
<evidence type="ECO:0000256" key="1">
    <source>
        <dbReference type="SAM" id="Phobius"/>
    </source>
</evidence>
<feature type="transmembrane region" description="Helical" evidence="1">
    <location>
        <begin position="40"/>
        <end position="59"/>
    </location>
</feature>
<proteinExistence type="predicted"/>